<dbReference type="InterPro" id="IPR001460">
    <property type="entry name" value="PCN-bd_Tpept"/>
</dbReference>
<dbReference type="InterPro" id="IPR007887">
    <property type="entry name" value="MecA_N"/>
</dbReference>
<dbReference type="GO" id="GO:0071972">
    <property type="term" value="F:peptidoglycan L,D-transpeptidase activity"/>
    <property type="evidence" value="ECO:0007669"/>
    <property type="project" value="TreeGrafter"/>
</dbReference>
<keyword evidence="1" id="KW-0812">Transmembrane</keyword>
<keyword evidence="5" id="KW-1185">Reference proteome</keyword>
<evidence type="ECO:0000256" key="1">
    <source>
        <dbReference type="SAM" id="Phobius"/>
    </source>
</evidence>
<dbReference type="GO" id="GO:0046677">
    <property type="term" value="P:response to antibiotic"/>
    <property type="evidence" value="ECO:0007669"/>
    <property type="project" value="InterPro"/>
</dbReference>
<sequence length="542" mass="54855">MTAGHEETPVSRPRKGLVIAAGALAVAAIVVVGVLQLAPDGPTEPVAATEAPPVQLTAADVANQFLSAFAAGQAADAARLTDDEAAATTQLAEVWRTLSPTAVTTVPATAEVPPPDATVVDEKFTLSWHWGVREWTYDSGLHLVKKEAGWRVNWRPTLVHPKLAAGQSLALRDGNGQPAVVDRDGTPLVNRVGEDTAPADPTLAPRLVGAMGRVAAGQGTAGGWYVALVDAAGKDLEVVYGSPTASLVSTLSVPVQKAAQAAVDSQPLPTMLVAIQPSTGDILAVAQNAAAGSEPTALNGLYPPGSTFKIATATALVEGGVADVGTVVPCPGSTTVGQRTVTNAGFELGDVPLRTAFAKSCNTTFAEQAAKLAPPALGDAADQLGLGADFDIPGITTEAGSVPDPANATEQVEDSIGQGRVQASCFGMALVSATVASGGAVTPKLWRDLPTTVTTPYSAPPARVVGSLRTMMRDVVTAGRAGALARYGPVAGKTGTAEIDGGAAHGWFTGYRDDLAFATLVVNGNTSDTAVAVTGTFLTALG</sequence>
<dbReference type="GO" id="GO:0005886">
    <property type="term" value="C:plasma membrane"/>
    <property type="evidence" value="ECO:0007669"/>
    <property type="project" value="TreeGrafter"/>
</dbReference>
<dbReference type="InterPro" id="IPR012338">
    <property type="entry name" value="Beta-lactam/transpept-like"/>
</dbReference>
<proteinExistence type="predicted"/>
<dbReference type="PANTHER" id="PTHR30627">
    <property type="entry name" value="PEPTIDOGLYCAN D,D-TRANSPEPTIDASE"/>
    <property type="match status" value="1"/>
</dbReference>
<dbReference type="InterPro" id="IPR050515">
    <property type="entry name" value="Beta-lactam/transpept"/>
</dbReference>
<accession>A0A4R7VFT9</accession>
<evidence type="ECO:0000313" key="5">
    <source>
        <dbReference type="Proteomes" id="UP000294927"/>
    </source>
</evidence>
<feature type="domain" description="Penicillin-binding protein transpeptidase" evidence="2">
    <location>
        <begin position="271"/>
        <end position="525"/>
    </location>
</feature>
<feature type="domain" description="NTF2-like N-terminal transpeptidase" evidence="3">
    <location>
        <begin position="58"/>
        <end position="167"/>
    </location>
</feature>
<dbReference type="EMBL" id="SOCP01000009">
    <property type="protein sequence ID" value="TDV47919.1"/>
    <property type="molecule type" value="Genomic_DNA"/>
</dbReference>
<dbReference type="SUPFAM" id="SSF56601">
    <property type="entry name" value="beta-lactamase/transpeptidase-like"/>
    <property type="match status" value="1"/>
</dbReference>
<dbReference type="Proteomes" id="UP000294927">
    <property type="component" value="Unassembled WGS sequence"/>
</dbReference>
<keyword evidence="1" id="KW-1133">Transmembrane helix</keyword>
<dbReference type="GO" id="GO:0008658">
    <property type="term" value="F:penicillin binding"/>
    <property type="evidence" value="ECO:0007669"/>
    <property type="project" value="InterPro"/>
</dbReference>
<keyword evidence="1" id="KW-0472">Membrane</keyword>
<organism evidence="4 5">
    <name type="scientific">Actinophytocola oryzae</name>
    <dbReference type="NCBI Taxonomy" id="502181"/>
    <lineage>
        <taxon>Bacteria</taxon>
        <taxon>Bacillati</taxon>
        <taxon>Actinomycetota</taxon>
        <taxon>Actinomycetes</taxon>
        <taxon>Pseudonocardiales</taxon>
        <taxon>Pseudonocardiaceae</taxon>
    </lineage>
</organism>
<dbReference type="PANTHER" id="PTHR30627:SF24">
    <property type="entry name" value="PENICILLIN-BINDING PROTEIN 4B"/>
    <property type="match status" value="1"/>
</dbReference>
<dbReference type="Gene3D" id="3.40.710.10">
    <property type="entry name" value="DD-peptidase/beta-lactamase superfamily"/>
    <property type="match status" value="1"/>
</dbReference>
<evidence type="ECO:0000259" key="3">
    <source>
        <dbReference type="Pfam" id="PF05223"/>
    </source>
</evidence>
<dbReference type="GO" id="GO:0071555">
    <property type="term" value="P:cell wall organization"/>
    <property type="evidence" value="ECO:0007669"/>
    <property type="project" value="TreeGrafter"/>
</dbReference>
<dbReference type="Pfam" id="PF00905">
    <property type="entry name" value="Transpeptidase"/>
    <property type="match status" value="1"/>
</dbReference>
<name>A0A4R7VFT9_9PSEU</name>
<dbReference type="RefSeq" id="WP_243866684.1">
    <property type="nucleotide sequence ID" value="NZ_SOCP01000009.1"/>
</dbReference>
<dbReference type="Pfam" id="PF05223">
    <property type="entry name" value="MecA_N"/>
    <property type="match status" value="1"/>
</dbReference>
<reference evidence="4 5" key="1">
    <citation type="submission" date="2019-03" db="EMBL/GenBank/DDBJ databases">
        <title>Genomic Encyclopedia of Archaeal and Bacterial Type Strains, Phase II (KMG-II): from individual species to whole genera.</title>
        <authorList>
            <person name="Goeker M."/>
        </authorList>
    </citation>
    <scope>NUCLEOTIDE SEQUENCE [LARGE SCALE GENOMIC DNA]</scope>
    <source>
        <strain evidence="4 5">DSM 45499</strain>
    </source>
</reference>
<comment type="caution">
    <text evidence="4">The sequence shown here is derived from an EMBL/GenBank/DDBJ whole genome shotgun (WGS) entry which is preliminary data.</text>
</comment>
<feature type="transmembrane region" description="Helical" evidence="1">
    <location>
        <begin position="17"/>
        <end position="38"/>
    </location>
</feature>
<protein>
    <submittedName>
        <fullName evidence="4">MecA-like transpeptidase family protein</fullName>
    </submittedName>
</protein>
<evidence type="ECO:0000259" key="2">
    <source>
        <dbReference type="Pfam" id="PF00905"/>
    </source>
</evidence>
<dbReference type="AlphaFoldDB" id="A0A4R7VFT9"/>
<gene>
    <name evidence="4" type="ORF">CLV71_109154</name>
</gene>
<evidence type="ECO:0000313" key="4">
    <source>
        <dbReference type="EMBL" id="TDV47919.1"/>
    </source>
</evidence>